<dbReference type="Pfam" id="PF06854">
    <property type="entry name" value="Phage_Gp15"/>
    <property type="match status" value="1"/>
</dbReference>
<name>A0A842GBT8_9LIST</name>
<protein>
    <recommendedName>
        <fullName evidence="3">Bacteriophage Gp15 protein</fullName>
    </recommendedName>
</protein>
<sequence>MFSLTSKKNNANRYVIYEGNKVPIRITFDKVIKAIKLYDDKQLKENQKIYIMYHLFVKDAKQYKRSPNDVVNITMLIYNELNQGSENDGSDEELYNFFEDAERIYASFLMDYNIDLTQEIGKLGWNEFIALFNNLSEKTPIMQAIMYRSCSVPSGPENKEERRRIRKMKEFYELRSQKEARKKRILEEMEKEFM</sequence>
<evidence type="ECO:0000313" key="2">
    <source>
        <dbReference type="Proteomes" id="UP000543005"/>
    </source>
</evidence>
<proteinExistence type="predicted"/>
<dbReference type="AlphaFoldDB" id="A0A842GBT8"/>
<comment type="caution">
    <text evidence="1">The sequence shown here is derived from an EMBL/GenBank/DDBJ whole genome shotgun (WGS) entry which is preliminary data.</text>
</comment>
<dbReference type="InterPro" id="IPR009660">
    <property type="entry name" value="Phage_A500_Gp15"/>
</dbReference>
<dbReference type="Proteomes" id="UP000543005">
    <property type="component" value="Unassembled WGS sequence"/>
</dbReference>
<gene>
    <name evidence="1" type="ORF">HCC36_11055</name>
</gene>
<evidence type="ECO:0000313" key="1">
    <source>
        <dbReference type="EMBL" id="MBC2293767.1"/>
    </source>
</evidence>
<dbReference type="RefSeq" id="WP_185629532.1">
    <property type="nucleotide sequence ID" value="NZ_JAARZT010000020.1"/>
</dbReference>
<evidence type="ECO:0008006" key="3">
    <source>
        <dbReference type="Google" id="ProtNLM"/>
    </source>
</evidence>
<reference evidence="1 2" key="1">
    <citation type="submission" date="2020-03" db="EMBL/GenBank/DDBJ databases">
        <title>Soil Listeria distribution.</title>
        <authorList>
            <person name="Liao J."/>
            <person name="Wiedmann M."/>
        </authorList>
    </citation>
    <scope>NUCLEOTIDE SEQUENCE [LARGE SCALE GENOMIC DNA]</scope>
    <source>
        <strain evidence="1 2">FSL L7-0051</strain>
    </source>
</reference>
<accession>A0A842GBT8</accession>
<organism evidence="1 2">
    <name type="scientific">Listeria booriae</name>
    <dbReference type="NCBI Taxonomy" id="1552123"/>
    <lineage>
        <taxon>Bacteria</taxon>
        <taxon>Bacillati</taxon>
        <taxon>Bacillota</taxon>
        <taxon>Bacilli</taxon>
        <taxon>Bacillales</taxon>
        <taxon>Listeriaceae</taxon>
        <taxon>Listeria</taxon>
    </lineage>
</organism>
<dbReference type="EMBL" id="JAARZT010000020">
    <property type="protein sequence ID" value="MBC2293767.1"/>
    <property type="molecule type" value="Genomic_DNA"/>
</dbReference>